<dbReference type="PROSITE" id="PS51257">
    <property type="entry name" value="PROKAR_LIPOPROTEIN"/>
    <property type="match status" value="1"/>
</dbReference>
<dbReference type="OrthoDB" id="2661955at2"/>
<dbReference type="RefSeq" id="WP_042210127.1">
    <property type="nucleotide sequence ID" value="NZ_CP009285.1"/>
</dbReference>
<name>A0A089L9H0_PAEBO</name>
<keyword evidence="2" id="KW-1185">Reference proteome</keyword>
<gene>
    <name evidence="1" type="ORF">PBOR_01595</name>
</gene>
<proteinExistence type="predicted"/>
<reference evidence="1" key="1">
    <citation type="submission" date="2014-08" db="EMBL/GenBank/DDBJ databases">
        <title>Comparative genomics of the Paenibacillus odorifer group.</title>
        <authorList>
            <person name="den Bakker H.C."/>
            <person name="Tsai Y.-C.Y.-C."/>
            <person name="Martin N."/>
            <person name="Korlach J."/>
            <person name="Wiedmann M."/>
        </authorList>
    </citation>
    <scope>NUCLEOTIDE SEQUENCE [LARGE SCALE GENOMIC DNA]</scope>
    <source>
        <strain evidence="1">DSM 13188</strain>
    </source>
</reference>
<dbReference type="KEGG" id="pbd:PBOR_01595"/>
<dbReference type="AlphaFoldDB" id="A0A089L9H0"/>
<dbReference type="HOGENOM" id="CLU_086341_0_0_9"/>
<dbReference type="EMBL" id="CP009285">
    <property type="protein sequence ID" value="AIQ55803.1"/>
    <property type="molecule type" value="Genomic_DNA"/>
</dbReference>
<evidence type="ECO:0008006" key="3">
    <source>
        <dbReference type="Google" id="ProtNLM"/>
    </source>
</evidence>
<evidence type="ECO:0000313" key="1">
    <source>
        <dbReference type="EMBL" id="AIQ55803.1"/>
    </source>
</evidence>
<organism evidence="1 2">
    <name type="scientific">Paenibacillus borealis</name>
    <dbReference type="NCBI Taxonomy" id="160799"/>
    <lineage>
        <taxon>Bacteria</taxon>
        <taxon>Bacillati</taxon>
        <taxon>Bacillota</taxon>
        <taxon>Bacilli</taxon>
        <taxon>Bacillales</taxon>
        <taxon>Paenibacillaceae</taxon>
        <taxon>Paenibacillus</taxon>
    </lineage>
</organism>
<evidence type="ECO:0000313" key="2">
    <source>
        <dbReference type="Proteomes" id="UP000029518"/>
    </source>
</evidence>
<accession>A0A089L9H0</accession>
<protein>
    <recommendedName>
        <fullName evidence="3">Lipoprotein</fullName>
    </recommendedName>
</protein>
<sequence>MGLILYKITAVLLAPLILITAGCGASVGHPDARSLQTPEPIKLDWQEVQATLRPEAWAGLPAEAKVISEQHLEAFGEIQLTFFTKPGDEDYVYAALESSGGHYNLGPAGTYNYRSPGSIIADVPDLFNGAALKITGGLGANLSLSSYYTIDESGTPAGVLQVSTGHTREADVDGDGIPEVVSAHGTPMTAYVYRWHNGHAEEAFLNDVLQADSVMLRDDLVYEASNVGESEAREYRLTPEGVIPVLYSETLYAE</sequence>
<dbReference type="Proteomes" id="UP000029518">
    <property type="component" value="Chromosome"/>
</dbReference>